<evidence type="ECO:0000313" key="6">
    <source>
        <dbReference type="Proteomes" id="UP001595817"/>
    </source>
</evidence>
<dbReference type="PANTHER" id="PTHR42756:SF1">
    <property type="entry name" value="TRANSCRIPTIONAL REPRESSOR OF EMRAB OPERON"/>
    <property type="match status" value="1"/>
</dbReference>
<reference evidence="6" key="1">
    <citation type="journal article" date="2019" name="Int. J. Syst. Evol. Microbiol.">
        <title>The Global Catalogue of Microorganisms (GCM) 10K type strain sequencing project: providing services to taxonomists for standard genome sequencing and annotation.</title>
        <authorList>
            <consortium name="The Broad Institute Genomics Platform"/>
            <consortium name="The Broad Institute Genome Sequencing Center for Infectious Disease"/>
            <person name="Wu L."/>
            <person name="Ma J."/>
        </authorList>
    </citation>
    <scope>NUCLEOTIDE SEQUENCE [LARGE SCALE GENOMIC DNA]</scope>
    <source>
        <strain evidence="6">CCUG 59778</strain>
    </source>
</reference>
<evidence type="ECO:0000259" key="4">
    <source>
        <dbReference type="PROSITE" id="PS50995"/>
    </source>
</evidence>
<dbReference type="Proteomes" id="UP001595817">
    <property type="component" value="Unassembled WGS sequence"/>
</dbReference>
<dbReference type="SMART" id="SM00347">
    <property type="entry name" value="HTH_MARR"/>
    <property type="match status" value="1"/>
</dbReference>
<keyword evidence="2" id="KW-0238">DNA-binding</keyword>
<protein>
    <submittedName>
        <fullName evidence="5">MarR family winged helix-turn-helix transcriptional regulator</fullName>
    </submittedName>
</protein>
<evidence type="ECO:0000256" key="2">
    <source>
        <dbReference type="ARBA" id="ARBA00023125"/>
    </source>
</evidence>
<dbReference type="InterPro" id="IPR036388">
    <property type="entry name" value="WH-like_DNA-bd_sf"/>
</dbReference>
<dbReference type="PROSITE" id="PS50995">
    <property type="entry name" value="HTH_MARR_2"/>
    <property type="match status" value="1"/>
</dbReference>
<dbReference type="RefSeq" id="WP_378152605.1">
    <property type="nucleotide sequence ID" value="NZ_JBHSEC010000004.1"/>
</dbReference>
<name>A0ABV8X122_9LACT</name>
<comment type="caution">
    <text evidence="5">The sequence shown here is derived from an EMBL/GenBank/DDBJ whole genome shotgun (WGS) entry which is preliminary data.</text>
</comment>
<evidence type="ECO:0000313" key="5">
    <source>
        <dbReference type="EMBL" id="MFC4409636.1"/>
    </source>
</evidence>
<keyword evidence="6" id="KW-1185">Reference proteome</keyword>
<gene>
    <name evidence="5" type="ORF">ACFOZY_04185</name>
</gene>
<dbReference type="InterPro" id="IPR036390">
    <property type="entry name" value="WH_DNA-bd_sf"/>
</dbReference>
<dbReference type="PANTHER" id="PTHR42756">
    <property type="entry name" value="TRANSCRIPTIONAL REGULATOR, MARR"/>
    <property type="match status" value="1"/>
</dbReference>
<keyword evidence="3" id="KW-0804">Transcription</keyword>
<sequence length="143" mass="16514">MMSDLFHLDVIDLISERHLMLRGKIEEYWNDNSELRVSNSEWFILAKVYKKSPTIASISKSVDITRQATHKLVKGLESKGLVEVQQAEGNKKEKTLSLTELGIENYERYLSIKENLMNQIIATIGEEKFTILKDILASDWKIE</sequence>
<dbReference type="Gene3D" id="1.10.10.10">
    <property type="entry name" value="Winged helix-like DNA-binding domain superfamily/Winged helix DNA-binding domain"/>
    <property type="match status" value="1"/>
</dbReference>
<dbReference type="EMBL" id="JBHSEC010000004">
    <property type="protein sequence ID" value="MFC4409636.1"/>
    <property type="molecule type" value="Genomic_DNA"/>
</dbReference>
<feature type="domain" description="HTH marR-type" evidence="4">
    <location>
        <begin position="7"/>
        <end position="141"/>
    </location>
</feature>
<dbReference type="Pfam" id="PF01047">
    <property type="entry name" value="MarR"/>
    <property type="match status" value="1"/>
</dbReference>
<dbReference type="InterPro" id="IPR000835">
    <property type="entry name" value="HTH_MarR-typ"/>
</dbReference>
<accession>A0ABV8X122</accession>
<evidence type="ECO:0000256" key="3">
    <source>
        <dbReference type="ARBA" id="ARBA00023163"/>
    </source>
</evidence>
<organism evidence="5 6">
    <name type="scientific">Chungangia koreensis</name>
    <dbReference type="NCBI Taxonomy" id="752657"/>
    <lineage>
        <taxon>Bacteria</taxon>
        <taxon>Bacillati</taxon>
        <taxon>Bacillota</taxon>
        <taxon>Bacilli</taxon>
        <taxon>Lactobacillales</taxon>
        <taxon>Chungangia</taxon>
    </lineage>
</organism>
<evidence type="ECO:0000256" key="1">
    <source>
        <dbReference type="ARBA" id="ARBA00023015"/>
    </source>
</evidence>
<dbReference type="SUPFAM" id="SSF46785">
    <property type="entry name" value="Winged helix' DNA-binding domain"/>
    <property type="match status" value="1"/>
</dbReference>
<proteinExistence type="predicted"/>
<keyword evidence="1" id="KW-0805">Transcription regulation</keyword>